<dbReference type="Pfam" id="PF00534">
    <property type="entry name" value="Glycos_transf_1"/>
    <property type="match status" value="1"/>
</dbReference>
<dbReference type="Gene3D" id="3.20.20.80">
    <property type="entry name" value="Glycosidases"/>
    <property type="match status" value="1"/>
</dbReference>
<proteinExistence type="predicted"/>
<dbReference type="InterPro" id="IPR001296">
    <property type="entry name" value="Glyco_trans_1"/>
</dbReference>
<dbReference type="GO" id="GO:0016757">
    <property type="term" value="F:glycosyltransferase activity"/>
    <property type="evidence" value="ECO:0007669"/>
    <property type="project" value="UniProtKB-KW"/>
</dbReference>
<feature type="domain" description="AMP-activated protein kinase glycogen-binding" evidence="8">
    <location>
        <begin position="1653"/>
        <end position="1736"/>
    </location>
</feature>
<dbReference type="SUPFAM" id="SSF53756">
    <property type="entry name" value="UDP-Glycosyltransferase/glycogen phosphorylase"/>
    <property type="match status" value="1"/>
</dbReference>
<gene>
    <name evidence="9" type="ORF">CDCA_CDCA07G2062</name>
</gene>
<protein>
    <recommendedName>
        <fullName evidence="11">Starch synthase</fullName>
    </recommendedName>
</protein>
<accession>A0AAV9IUN7</accession>
<keyword evidence="3" id="KW-0808">Transferase</keyword>
<dbReference type="PANTHER" id="PTHR45825:SF11">
    <property type="entry name" value="ALPHA AMYLASE DOMAIN-CONTAINING PROTEIN"/>
    <property type="match status" value="1"/>
</dbReference>
<evidence type="ECO:0000256" key="5">
    <source>
        <dbReference type="SAM" id="MobiDB-lite"/>
    </source>
</evidence>
<evidence type="ECO:0000259" key="6">
    <source>
        <dbReference type="Pfam" id="PF00534"/>
    </source>
</evidence>
<dbReference type="SUPFAM" id="SSF81296">
    <property type="entry name" value="E set domains"/>
    <property type="match status" value="1"/>
</dbReference>
<comment type="caution">
    <text evidence="9">The sequence shown here is derived from an EMBL/GenBank/DDBJ whole genome shotgun (WGS) entry which is preliminary data.</text>
</comment>
<evidence type="ECO:0000259" key="8">
    <source>
        <dbReference type="Pfam" id="PF16561"/>
    </source>
</evidence>
<evidence type="ECO:0000256" key="2">
    <source>
        <dbReference type="ARBA" id="ARBA00022676"/>
    </source>
</evidence>
<dbReference type="CDD" id="cd02859">
    <property type="entry name" value="E_set_AMPKbeta_like_N"/>
    <property type="match status" value="1"/>
</dbReference>
<dbReference type="InterPro" id="IPR013534">
    <property type="entry name" value="Starch_synth_cat_dom"/>
</dbReference>
<feature type="domain" description="Glycosyl transferase family 1" evidence="6">
    <location>
        <begin position="1421"/>
        <end position="1577"/>
    </location>
</feature>
<keyword evidence="4" id="KW-0934">Plastid</keyword>
<dbReference type="CDD" id="cd03791">
    <property type="entry name" value="GT5_Glycogen_synthase_DULL1-like"/>
    <property type="match status" value="1"/>
</dbReference>
<dbReference type="SUPFAM" id="SSF51445">
    <property type="entry name" value="(Trans)glycosidases"/>
    <property type="match status" value="1"/>
</dbReference>
<evidence type="ECO:0000256" key="1">
    <source>
        <dbReference type="ARBA" id="ARBA00004602"/>
    </source>
</evidence>
<evidence type="ECO:0000313" key="9">
    <source>
        <dbReference type="EMBL" id="KAK4536037.1"/>
    </source>
</evidence>
<reference evidence="9 10" key="1">
    <citation type="submission" date="2022-07" db="EMBL/GenBank/DDBJ databases">
        <title>Genome-wide signatures of adaptation to extreme environments.</title>
        <authorList>
            <person name="Cho C.H."/>
            <person name="Yoon H.S."/>
        </authorList>
    </citation>
    <scope>NUCLEOTIDE SEQUENCE [LARGE SCALE GENOMIC DNA]</scope>
    <source>
        <strain evidence="9 10">DBV 063 E5</strain>
    </source>
</reference>
<dbReference type="Proteomes" id="UP001301350">
    <property type="component" value="Unassembled WGS sequence"/>
</dbReference>
<dbReference type="PANTHER" id="PTHR45825">
    <property type="entry name" value="GRANULE-BOUND STARCH SYNTHASE 1, CHLOROPLASTIC/AMYLOPLASTIC"/>
    <property type="match status" value="1"/>
</dbReference>
<dbReference type="InterPro" id="IPR014756">
    <property type="entry name" value="Ig_E-set"/>
</dbReference>
<feature type="region of interest" description="Disordered" evidence="5">
    <location>
        <begin position="174"/>
        <end position="243"/>
    </location>
</feature>
<dbReference type="Gene3D" id="3.40.50.2000">
    <property type="entry name" value="Glycogen Phosphorylase B"/>
    <property type="match status" value="2"/>
</dbReference>
<dbReference type="InterPro" id="IPR017853">
    <property type="entry name" value="GH"/>
</dbReference>
<keyword evidence="10" id="KW-1185">Reference proteome</keyword>
<keyword evidence="2" id="KW-0328">Glycosyltransferase</keyword>
<keyword evidence="4" id="KW-0035">Amyloplast</keyword>
<sequence>MNAHTPSGWAQVGTLLDARLFQRWLPGLASVDDDQEVHDVLDEVQALLLRRTYPVVGNNSRAAADASAQATAPSNVVALGDGLAVRLGELLAAERALVAAVGHSSDDVRDRAVVLLNVLYDGHPLQLAGDPLPPVVQTVGHAPTVCIPFNSEEDCEAFDVDSALVYVFMPAADDGPGTADESPAPTPADGPASSRSDRHGLVNGPPSSARAKSTWSAQDASERGASAAAASSPPPSTRAERGVPSGCRAMWRASHGHWQCHRITVYDQCLMVHLPPFAQPGFYDWFVGPPHTDSNADARLTYPLTYADVPGMDFRRLRGRFIVQPQDCRSHRLYELPVDQVSAEWDPETGALLSRGSFDHVRELLPQLAAAGITGVYLSGCLERRLDEKEPTPHTVVDRAAPATILGGAARFRRLCAEARQHHLAVIVDSMDRVSLARSHRRYARSGYVRLVDAKRQVPALPHPGTDCHEVQWEDTALPNYRRVETWYSLVDDVTAMAVQYGARGVRLDNAQCAPCILQPDVEELNRMDNDNQPHYSPEERAFGDVVRPNAEGGYWNTDAAADGYANPLLAKLARELWATDAAFVLIGESHFHRERSLIVSGFLPHTMRTAALLAGISGKSLRRDGSVRALGQGRYLTADVLARLYRNDLHAIPSGAIMVSGTCTDTSPYPSVLYGRRAWLAVDLLFFLPELPMLLLGEEDGRAMRINMATVSGEVDVETNLDLELPKSPRLRTSGMHRGASVATGMSLLSLQQSHTADVKKLKRAGSREAGLSKLSEVGLLATRHAALKPPTGAAAGTAAGTAMMRSRSTDDMLKVSIRSVSAEDLRQLVQAEEDTRRSLGPDQGYDIHLIRGHYDHRRRLRNQYVALREGSMVVLTVKGHAKWQAFAFARFTAEQVLLVFMNVRGAADGGAFGAPLSLQVDLRPLAEALALSDRRDGRTGFGAWDRLVRIRNVFSGEAAPEVFALEELLFRPFSLVLQPLETCLLEVVPEPLPPPAGGDSLFQTHRRMSASRLVADDETLQDPRANWYAGRLARHCSTLTDFAPALLQLYEDLVSRAGVASAAARYLTRLCLQRSSMLDGENEYPPQGFAAVCGERLIAYLMYMSTAGAPAVRDLARAALSGNRMGPIVLFSPELGRFSTAGGLGTMIDELSKGLADLGLEVYVITPYYTFNRKGEMRYLERDGIRWSRNVDVRIGNVGVATLGVFEGRENGVNLIFFENHTYFPRVYQDLGSQARATEMLVVADRGVLEICCHKQLRPSLLVTNDWMGGLVPAYGRLGYFGGYFDDTCFFHIVHNLGDSAYEGRLYPGPHEGAFEYIHHLPRDVLVDPMWNRVVVNPSRAAFKCAHSWGTVSRSYLEELLSLHPLRDVMQICRAPFGTSNGIRVADRLALLQRVAGSHDEAKAALQSRYFGLVDASIPVFAFVGRLTSQKGVHLILSAVPTLMNLPSGGKCQVLIGGMANRADPYGADCARRCDEFRARYAGHFYAEPDAFFTNGPLANLGADFCLMPSVFEPGGIVQQEFFVAGTPVVAFRTGGLRDTVIEWDPVELTGSGFVFSEYNLDDFLAACKRALRVYAKSDEYHLLRESARACTVDVAQVAFAWSREFHRVKNIVPAKDELLAAEWEQLRAQASTTAAATAATADLFERTRAVRVSWPDASAKAVSVKGSFDGWNREWLLQKEDEGPGVERWGVTLQLPAGTYHLKFKVDGEWLVGKHMSTSNDGGIVNNIVRVDAWEREEE</sequence>
<evidence type="ECO:0000256" key="3">
    <source>
        <dbReference type="ARBA" id="ARBA00022679"/>
    </source>
</evidence>
<evidence type="ECO:0000256" key="4">
    <source>
        <dbReference type="ARBA" id="ARBA00023234"/>
    </source>
</evidence>
<evidence type="ECO:0000313" key="10">
    <source>
        <dbReference type="Proteomes" id="UP001301350"/>
    </source>
</evidence>
<dbReference type="InterPro" id="IPR032640">
    <property type="entry name" value="AMPK1_CBM"/>
</dbReference>
<dbReference type="EMBL" id="JANCYW010000007">
    <property type="protein sequence ID" value="KAK4536037.1"/>
    <property type="molecule type" value="Genomic_DNA"/>
</dbReference>
<dbReference type="Pfam" id="PF08323">
    <property type="entry name" value="Glyco_transf_5"/>
    <property type="match status" value="1"/>
</dbReference>
<dbReference type="Gene3D" id="2.60.40.10">
    <property type="entry name" value="Immunoglobulins"/>
    <property type="match status" value="1"/>
</dbReference>
<dbReference type="Pfam" id="PF16561">
    <property type="entry name" value="AMPK1_CBM"/>
    <property type="match status" value="1"/>
</dbReference>
<feature type="compositionally biased region" description="Polar residues" evidence="5">
    <location>
        <begin position="210"/>
        <end position="219"/>
    </location>
</feature>
<feature type="domain" description="Starch synthase catalytic" evidence="7">
    <location>
        <begin position="1130"/>
        <end position="1365"/>
    </location>
</feature>
<evidence type="ECO:0000259" key="7">
    <source>
        <dbReference type="Pfam" id="PF08323"/>
    </source>
</evidence>
<dbReference type="InterPro" id="IPR013783">
    <property type="entry name" value="Ig-like_fold"/>
</dbReference>
<comment type="subcellular location">
    <subcellularLocation>
        <location evidence="1">Plastid</location>
        <location evidence="1">Amyloplast</location>
    </subcellularLocation>
</comment>
<name>A0AAV9IUN7_CYACA</name>
<organism evidence="9 10">
    <name type="scientific">Cyanidium caldarium</name>
    <name type="common">Red alga</name>
    <dbReference type="NCBI Taxonomy" id="2771"/>
    <lineage>
        <taxon>Eukaryota</taxon>
        <taxon>Rhodophyta</taxon>
        <taxon>Bangiophyceae</taxon>
        <taxon>Cyanidiales</taxon>
        <taxon>Cyanidiaceae</taxon>
        <taxon>Cyanidium</taxon>
    </lineage>
</organism>
<evidence type="ECO:0008006" key="11">
    <source>
        <dbReference type="Google" id="ProtNLM"/>
    </source>
</evidence>